<feature type="domain" description="Neurotransmitter-gated ion-channel transmembrane" evidence="8">
    <location>
        <begin position="248"/>
        <end position="635"/>
    </location>
</feature>
<feature type="region of interest" description="Disordered" evidence="6">
    <location>
        <begin position="396"/>
        <end position="415"/>
    </location>
</feature>
<keyword evidence="10" id="KW-1185">Reference proteome</keyword>
<dbReference type="STRING" id="46731.A0A3M6TJU9"/>
<keyword evidence="5" id="KW-0407">Ion channel</keyword>
<dbReference type="AlphaFoldDB" id="A0A3M6TJU9"/>
<dbReference type="GO" id="GO:0004888">
    <property type="term" value="F:transmembrane signaling receptor activity"/>
    <property type="evidence" value="ECO:0007669"/>
    <property type="project" value="InterPro"/>
</dbReference>
<evidence type="ECO:0000256" key="3">
    <source>
        <dbReference type="ARBA" id="ARBA00022989"/>
    </source>
</evidence>
<evidence type="ECO:0000256" key="1">
    <source>
        <dbReference type="ARBA" id="ARBA00004141"/>
    </source>
</evidence>
<dbReference type="Gene3D" id="1.20.58.390">
    <property type="entry name" value="Neurotransmitter-gated ion-channel transmembrane domain"/>
    <property type="match status" value="2"/>
</dbReference>
<dbReference type="InterPro" id="IPR018000">
    <property type="entry name" value="Neurotransmitter_ion_chnl_CS"/>
</dbReference>
<keyword evidence="2 5" id="KW-0812">Transmembrane</keyword>
<feature type="transmembrane region" description="Helical" evidence="5">
    <location>
        <begin position="624"/>
        <end position="645"/>
    </location>
</feature>
<sequence length="653" mass="73541">MKENSAIFSVMVFGLILSTLGDQDCSLRKGNKNEKILRRILFANYSKNQRPTTPVHISLHLVVSNLDEVDPKKEEIGLAIWLRMFWLDNRLRWNATQHNITSLTLDFKEVWTPDMVLYNAVGAVRDFGLSSDDDLPMGLIVNSSGSIFFSQPTTIRSACALNVADFPFDDQTCQLTFGSWTMDSSLVMLDLRKEGIDMTQFVKNSKWDVLQISPEVRMHDNFQDNDFSLVVYTIMVRRKSLFFIVNYLIPSVVILALSLLLFLIPPEVGKRMEAGINLLLCLSVYLLLLNTKMPNASKNFPLLTKFSGCAIIILALAMCCTCLVYAVYFMNSSGVELHHTSLFILFKNFILQRLQPLLFTSPCRRLKRTRSRARSKVHPSQTVDLDLTPDFDARKDKTPEECHKDDGQAHSIQDPPLIITSDSHGTIPRISAAGRVDQEGRLTLVSVGSSFEYSSSVSSTASVRSDENVKAVMATYNESIAAEFVRSESLTEDCKKVSFACEKSESRKVVKRRATKIHDGESAVKRTEHTLVCSAGSSWFTQVSWDESLDDNGNDIEDISGRLQEGVDQLRGFNSGSDTKDSDIDDITTAIDGLDYIAEYFERENTQRANTEQWKRAAMVLDRVFLIIFFTAIVVSLLTCLLLAARVRKYFIS</sequence>
<comment type="caution">
    <text evidence="9">The sequence shown here is derived from an EMBL/GenBank/DDBJ whole genome shotgun (WGS) entry which is preliminary data.</text>
</comment>
<feature type="transmembrane region" description="Helical" evidence="5">
    <location>
        <begin position="276"/>
        <end position="293"/>
    </location>
</feature>
<keyword evidence="5" id="KW-0406">Ion transport</keyword>
<comment type="similarity">
    <text evidence="5">Belongs to the ligand-gated ion channel (TC 1.A.9) family.</text>
</comment>
<accession>A0A3M6TJU9</accession>
<gene>
    <name evidence="9" type="ORF">pdam_00013077</name>
</gene>
<evidence type="ECO:0008006" key="11">
    <source>
        <dbReference type="Google" id="ProtNLM"/>
    </source>
</evidence>
<evidence type="ECO:0000259" key="7">
    <source>
        <dbReference type="Pfam" id="PF02931"/>
    </source>
</evidence>
<dbReference type="GO" id="GO:0016020">
    <property type="term" value="C:membrane"/>
    <property type="evidence" value="ECO:0007669"/>
    <property type="project" value="UniProtKB-SubCell"/>
</dbReference>
<keyword evidence="5" id="KW-0732">Signal</keyword>
<evidence type="ECO:0000256" key="6">
    <source>
        <dbReference type="SAM" id="MobiDB-lite"/>
    </source>
</evidence>
<name>A0A3M6TJU9_POCDA</name>
<feature type="compositionally biased region" description="Basic and acidic residues" evidence="6">
    <location>
        <begin position="396"/>
        <end position="408"/>
    </location>
</feature>
<dbReference type="InterPro" id="IPR006201">
    <property type="entry name" value="Neur_channel"/>
</dbReference>
<dbReference type="FunFam" id="2.70.170.10:FF:000028">
    <property type="entry name" value="AcetylCholine Receptor"/>
    <property type="match status" value="1"/>
</dbReference>
<protein>
    <recommendedName>
        <fullName evidence="11">Neurotransmitter-gated ion-channel ligand-binding domain-containing protein</fullName>
    </recommendedName>
</protein>
<dbReference type="InterPro" id="IPR036719">
    <property type="entry name" value="Neuro-gated_channel_TM_sf"/>
</dbReference>
<dbReference type="InterPro" id="IPR006029">
    <property type="entry name" value="Neurotrans-gated_channel_TM"/>
</dbReference>
<dbReference type="Proteomes" id="UP000275408">
    <property type="component" value="Unassembled WGS sequence"/>
</dbReference>
<dbReference type="PANTHER" id="PTHR18945">
    <property type="entry name" value="NEUROTRANSMITTER GATED ION CHANNEL"/>
    <property type="match status" value="1"/>
</dbReference>
<evidence type="ECO:0000256" key="4">
    <source>
        <dbReference type="ARBA" id="ARBA00023136"/>
    </source>
</evidence>
<dbReference type="InterPro" id="IPR006202">
    <property type="entry name" value="Neur_chan_lig-bd"/>
</dbReference>
<dbReference type="EMBL" id="RCHS01003480">
    <property type="protein sequence ID" value="RMX41548.1"/>
    <property type="molecule type" value="Genomic_DNA"/>
</dbReference>
<evidence type="ECO:0000256" key="2">
    <source>
        <dbReference type="ARBA" id="ARBA00022692"/>
    </source>
</evidence>
<dbReference type="Pfam" id="PF02931">
    <property type="entry name" value="Neur_chan_LBD"/>
    <property type="match status" value="1"/>
</dbReference>
<proteinExistence type="inferred from homology"/>
<feature type="region of interest" description="Disordered" evidence="6">
    <location>
        <begin position="370"/>
        <end position="391"/>
    </location>
</feature>
<organism evidence="9 10">
    <name type="scientific">Pocillopora damicornis</name>
    <name type="common">Cauliflower coral</name>
    <name type="synonym">Millepora damicornis</name>
    <dbReference type="NCBI Taxonomy" id="46731"/>
    <lineage>
        <taxon>Eukaryota</taxon>
        <taxon>Metazoa</taxon>
        <taxon>Cnidaria</taxon>
        <taxon>Anthozoa</taxon>
        <taxon>Hexacorallia</taxon>
        <taxon>Scleractinia</taxon>
        <taxon>Astrocoeniina</taxon>
        <taxon>Pocilloporidae</taxon>
        <taxon>Pocillopora</taxon>
    </lineage>
</organism>
<dbReference type="PRINTS" id="PR00252">
    <property type="entry name" value="NRIONCHANNEL"/>
</dbReference>
<dbReference type="InterPro" id="IPR038050">
    <property type="entry name" value="Neuro_actylchol_rec"/>
</dbReference>
<evidence type="ECO:0000313" key="10">
    <source>
        <dbReference type="Proteomes" id="UP000275408"/>
    </source>
</evidence>
<dbReference type="SUPFAM" id="SSF63712">
    <property type="entry name" value="Nicotinic receptor ligand binding domain-like"/>
    <property type="match status" value="1"/>
</dbReference>
<feature type="signal peptide" evidence="5">
    <location>
        <begin position="1"/>
        <end position="21"/>
    </location>
</feature>
<comment type="subcellular location">
    <subcellularLocation>
        <location evidence="1">Membrane</location>
        <topology evidence="1">Multi-pass membrane protein</topology>
    </subcellularLocation>
</comment>
<evidence type="ECO:0000259" key="8">
    <source>
        <dbReference type="Pfam" id="PF02932"/>
    </source>
</evidence>
<feature type="transmembrane region" description="Helical" evidence="5">
    <location>
        <begin position="241"/>
        <end position="264"/>
    </location>
</feature>
<dbReference type="Pfam" id="PF02932">
    <property type="entry name" value="Neur_chan_memb"/>
    <property type="match status" value="1"/>
</dbReference>
<reference evidence="9 10" key="1">
    <citation type="journal article" date="2018" name="Sci. Rep.">
        <title>Comparative analysis of the Pocillopora damicornis genome highlights role of immune system in coral evolution.</title>
        <authorList>
            <person name="Cunning R."/>
            <person name="Bay R.A."/>
            <person name="Gillette P."/>
            <person name="Baker A.C."/>
            <person name="Traylor-Knowles N."/>
        </authorList>
    </citation>
    <scope>NUCLEOTIDE SEQUENCE [LARGE SCALE GENOMIC DNA]</scope>
    <source>
        <strain evidence="9">RSMAS</strain>
        <tissue evidence="9">Whole animal</tissue>
    </source>
</reference>
<dbReference type="GO" id="GO:0005230">
    <property type="term" value="F:extracellular ligand-gated monoatomic ion channel activity"/>
    <property type="evidence" value="ECO:0007669"/>
    <property type="project" value="InterPro"/>
</dbReference>
<dbReference type="PROSITE" id="PS00236">
    <property type="entry name" value="NEUROTR_ION_CHANNEL"/>
    <property type="match status" value="1"/>
</dbReference>
<feature type="domain" description="Neurotransmitter-gated ion-channel ligand-binding" evidence="7">
    <location>
        <begin position="38"/>
        <end position="239"/>
    </location>
</feature>
<keyword evidence="4 5" id="KW-0472">Membrane</keyword>
<feature type="transmembrane region" description="Helical" evidence="5">
    <location>
        <begin position="305"/>
        <end position="328"/>
    </location>
</feature>
<dbReference type="SUPFAM" id="SSF90112">
    <property type="entry name" value="Neurotransmitter-gated ion-channel transmembrane pore"/>
    <property type="match status" value="1"/>
</dbReference>
<dbReference type="Gene3D" id="2.70.170.10">
    <property type="entry name" value="Neurotransmitter-gated ion-channel ligand-binding domain"/>
    <property type="match status" value="1"/>
</dbReference>
<keyword evidence="3 5" id="KW-1133">Transmembrane helix</keyword>
<dbReference type="OrthoDB" id="5979495at2759"/>
<keyword evidence="5" id="KW-0813">Transport</keyword>
<evidence type="ECO:0000256" key="5">
    <source>
        <dbReference type="RuleBase" id="RU000687"/>
    </source>
</evidence>
<dbReference type="OMA" id="MMHRPAT"/>
<dbReference type="InterPro" id="IPR036734">
    <property type="entry name" value="Neur_chan_lig-bd_sf"/>
</dbReference>
<feature type="chain" id="PRO_5022264158" description="Neurotransmitter-gated ion-channel ligand-binding domain-containing protein" evidence="5">
    <location>
        <begin position="22"/>
        <end position="653"/>
    </location>
</feature>
<evidence type="ECO:0000313" key="9">
    <source>
        <dbReference type="EMBL" id="RMX41548.1"/>
    </source>
</evidence>